<evidence type="ECO:0000256" key="7">
    <source>
        <dbReference type="ARBA" id="ARBA00047984"/>
    </source>
</evidence>
<dbReference type="GO" id="GO:0016787">
    <property type="term" value="F:hydrolase activity"/>
    <property type="evidence" value="ECO:0007669"/>
    <property type="project" value="UniProtKB-KW"/>
</dbReference>
<organismHost>
    <name type="scientific">Cafeteria roenbergensis</name>
    <name type="common">Marine flagellate</name>
    <dbReference type="NCBI Taxonomy" id="33653"/>
</organismHost>
<keyword evidence="10" id="KW-1185">Reference proteome</keyword>
<keyword evidence="6" id="KW-0067">ATP-binding</keyword>
<dbReference type="Gene3D" id="3.40.50.300">
    <property type="entry name" value="P-loop containing nucleotide triphosphate hydrolases"/>
    <property type="match status" value="2"/>
</dbReference>
<evidence type="ECO:0000256" key="1">
    <source>
        <dbReference type="ARBA" id="ARBA00008792"/>
    </source>
</evidence>
<dbReference type="InterPro" id="IPR001650">
    <property type="entry name" value="Helicase_C-like"/>
</dbReference>
<dbReference type="GeneID" id="9887520"/>
<accession>E3T4N8</accession>
<dbReference type="PROSITE" id="PS51194">
    <property type="entry name" value="HELICASE_CTER"/>
    <property type="match status" value="1"/>
</dbReference>
<dbReference type="GO" id="GO:0005524">
    <property type="term" value="F:ATP binding"/>
    <property type="evidence" value="ECO:0007669"/>
    <property type="project" value="UniProtKB-KW"/>
</dbReference>
<dbReference type="KEGG" id="vg:9887520"/>
<evidence type="ECO:0000256" key="3">
    <source>
        <dbReference type="ARBA" id="ARBA00022741"/>
    </source>
</evidence>
<dbReference type="InterPro" id="IPR027417">
    <property type="entry name" value="P-loop_NTPase"/>
</dbReference>
<evidence type="ECO:0000259" key="8">
    <source>
        <dbReference type="PROSITE" id="PS51194"/>
    </source>
</evidence>
<evidence type="ECO:0000256" key="2">
    <source>
        <dbReference type="ARBA" id="ARBA00012552"/>
    </source>
</evidence>
<dbReference type="GO" id="GO:0003723">
    <property type="term" value="F:RNA binding"/>
    <property type="evidence" value="ECO:0007669"/>
    <property type="project" value="TreeGrafter"/>
</dbReference>
<name>E3T4N8_CROVB</name>
<dbReference type="EMBL" id="GU244497">
    <property type="protein sequence ID" value="ADO67151.1"/>
    <property type="molecule type" value="Genomic_DNA"/>
</dbReference>
<keyword evidence="5 9" id="KW-0347">Helicase</keyword>
<dbReference type="SUPFAM" id="SSF52540">
    <property type="entry name" value="P-loop containing nucleoside triphosphate hydrolases"/>
    <property type="match status" value="1"/>
</dbReference>
<sequence length="1641" mass="193750">MEYSLTISNIELVYKRLKDKLTKLSLLNLNENKKIILEKTINKYFPQVPDKEKQFVLSCYYYLLNYIYESLFDNEQIFWEQLKSNNNQDIETLFLLLLPFLKNAQTNSIKSINNLFSDDTKINVSKYEDIDLVKVAKNLKYTNKLITLINHQKTGELIIDYRKIILTHLEITITTIRKINHKFMISWQNVFPLKFNNLELYNNTFHIPEDKVLIDNTLNNLNKLTSNPSSDKINEILMSPKGLWMGEIYQQIYQRFYISVLPSKYLIFPYLNSREGTIIYGADIVNNLIQKITGLKTIDYTKQYYDYSPDIQELMEIKFNDFKELRLDSGLDDAIIGNFFNRILLYMSFYDETSVVKLDSKFDLSLNEILLDPMDNKEKIEQIELLLNNPDIYDNLRTSKFFQKLTAEAFYQFVYQTIQKFKNTPYFRFLFKIDNKEINFNKNFNDKNNIINLKWIYNWAKSIVHDQSNDKFELMDSNIQTNHLKISKIFFNKLIPTNNKWFNIKSNIVRTYNTVTNLNYQSINGEIHQKMTDTFQNIPFYLILIFDDMIRNGVLSKFIINTNLTDKTKQPINKEKRFKLRKTILKKMFQENKQWEDCYYYWTNQPFKTLDKYSILPNQEEDTYFSKIQGFYEWSTYFSNDWVTQIDFYSHFLNQQIMYVTGATGQGKSTQVPKLTSYGTKAFLYKYDGHVIGTQPRTAPTRGNIYWISGELGIPVLKYEKVKGFTEKQEMPTDNYYLQFKYQQDKHVKNDHTLKLTMATDGTLLNEVSNSLLLKKKILINNKKTKILRNNIYEAVMIDEAHEHNPNMDLILSLMKQVCYYNPEIRLLIISATMDDDEPLYRSYYSLIDDNHCFPFRGLSMIPLFNNIFIDVNLYDRRFHISPPGGTTQYQVDEYYLPQNIEGLTDEEASKKNQLSSYQIIKEIADKNPSGEILLFLNGQNEIKKAVQKLNTILPKKTIAIPFYTRLHPKFKGIVTSIEKNISTLKVKKELIHDYWGEEYQEDKSVPNNLYDRAVIIATNVAEASLTIKRLRFVIDNGYSKEKTFDEINGESLQIQEISESSRVQRKGRVGRVGPGKSYFLYEKGGREDNPPKLKITQTDPISWMIPFIKNPNQVRGRPKIIMSSKEDFHINKNNITNIRDDTPMDIIKTCTKLVSLQKFHYQRDTSIHNPPKTYYNSMDEYKNKELLLDYNASYWIIHPREIKITRNIFYQLIKYDNQDETKIPDKQQKYTDSYLNSDKDLIVNAGSERNKFIYNSKLSSIISKIEGELGVLKPTATSILYADAFNIVPQVLLVLSIISSIRELSMLISKKDFINLQKLNKYNSDFEFLGEIAEMTLQNSPEIYQILSRKTFMKRIKLETEKLKHIYLTQPNVLELEDRIYLNKLKASGEWNNNNIAGKIIDKTKYFKNYFKTMGININLPNIFNLKKNLYVEEDIKNNFMDLFSKYLSLTFKMEMLNNPDMIKEINETKNGIKNFKTLTNKKLEEIVFCIIVGLEKNTIINLSQSNTLSYKNNLGNIKLIDRNFRFYIYKNLGFTSIPQTLVQPIILQHYYSSNVFDGINYLNYVTNIPIEWLIVLDPKYFITEFKQIQLLTKKNYTMTFNPEIAYLEKIFNNKFSMFKNYWQTRILNDIYVNIVNSYK</sequence>
<evidence type="ECO:0000256" key="5">
    <source>
        <dbReference type="ARBA" id="ARBA00022806"/>
    </source>
</evidence>
<feature type="domain" description="Helicase C-terminal" evidence="8">
    <location>
        <begin position="916"/>
        <end position="1116"/>
    </location>
</feature>
<keyword evidence="4" id="KW-0378">Hydrolase</keyword>
<evidence type="ECO:0000313" key="10">
    <source>
        <dbReference type="Proteomes" id="UP000029781"/>
    </source>
</evidence>
<evidence type="ECO:0000256" key="4">
    <source>
        <dbReference type="ARBA" id="ARBA00022801"/>
    </source>
</evidence>
<organism evidence="9 10">
    <name type="scientific">Cafeteria roenbergensis virus (strain BV-PW1)</name>
    <name type="common">CroV</name>
    <dbReference type="NCBI Taxonomy" id="693272"/>
    <lineage>
        <taxon>Viruses</taxon>
        <taxon>Varidnaviria</taxon>
        <taxon>Bamfordvirae</taxon>
        <taxon>Nucleocytoviricota</taxon>
        <taxon>Megaviricetes</taxon>
        <taxon>Imitervirales</taxon>
        <taxon>Mimiviridae</taxon>
        <taxon>Aliimimivirinae</taxon>
        <taxon>Rheavirus</taxon>
        <taxon>Rheavirus sinusmexicani</taxon>
    </lineage>
</organism>
<dbReference type="EC" id="3.6.4.13" evidence="2"/>
<evidence type="ECO:0000313" key="9">
    <source>
        <dbReference type="EMBL" id="ADO67151.1"/>
    </source>
</evidence>
<protein>
    <recommendedName>
        <fullName evidence="2">RNA helicase</fullName>
        <ecNumber evidence="2">3.6.4.13</ecNumber>
    </recommendedName>
</protein>
<evidence type="ECO:0000256" key="6">
    <source>
        <dbReference type="ARBA" id="ARBA00022840"/>
    </source>
</evidence>
<dbReference type="CDD" id="cd18791">
    <property type="entry name" value="SF2_C_RHA"/>
    <property type="match status" value="1"/>
</dbReference>
<gene>
    <name evidence="9" type="ORF">crov118</name>
</gene>
<proteinExistence type="inferred from homology"/>
<reference evidence="9 10" key="1">
    <citation type="journal article" date="2010" name="Proc. Natl. Acad. Sci. U.S.A.">
        <title>Giant virus with a remarkable complement of genes infects marine zooplankton.</title>
        <authorList>
            <person name="Fischer M.G."/>
            <person name="Allen M.J."/>
            <person name="Wilson W.H."/>
            <person name="Suttle C.A."/>
        </authorList>
    </citation>
    <scope>NUCLEOTIDE SEQUENCE [LARGE SCALE GENOMIC DNA]</scope>
    <source>
        <strain evidence="9 10">BV-PW1</strain>
    </source>
</reference>
<dbReference type="PANTHER" id="PTHR18934:SF91">
    <property type="entry name" value="PRE-MRNA-SPLICING FACTOR ATP-DEPENDENT RNA HELICASE PRP16"/>
    <property type="match status" value="1"/>
</dbReference>
<dbReference type="PANTHER" id="PTHR18934">
    <property type="entry name" value="ATP-DEPENDENT RNA HELICASE"/>
    <property type="match status" value="1"/>
</dbReference>
<comment type="catalytic activity">
    <reaction evidence="7">
        <text>ATP + H2O = ADP + phosphate + H(+)</text>
        <dbReference type="Rhea" id="RHEA:13065"/>
        <dbReference type="ChEBI" id="CHEBI:15377"/>
        <dbReference type="ChEBI" id="CHEBI:15378"/>
        <dbReference type="ChEBI" id="CHEBI:30616"/>
        <dbReference type="ChEBI" id="CHEBI:43474"/>
        <dbReference type="ChEBI" id="CHEBI:456216"/>
        <dbReference type="EC" id="3.6.4.13"/>
    </reaction>
</comment>
<keyword evidence="3" id="KW-0547">Nucleotide-binding</keyword>
<dbReference type="SMART" id="SM00490">
    <property type="entry name" value="HELICc"/>
    <property type="match status" value="1"/>
</dbReference>
<dbReference type="RefSeq" id="YP_003969750.1">
    <property type="nucleotide sequence ID" value="NC_014637.1"/>
</dbReference>
<dbReference type="Proteomes" id="UP000029781">
    <property type="component" value="Segment"/>
</dbReference>
<comment type="similarity">
    <text evidence="1">Belongs to the DEAD box helicase family. DEAH subfamily.</text>
</comment>
<dbReference type="GO" id="GO:0003724">
    <property type="term" value="F:RNA helicase activity"/>
    <property type="evidence" value="ECO:0007669"/>
    <property type="project" value="UniProtKB-EC"/>
</dbReference>